<reference evidence="4" key="3">
    <citation type="submission" date="2023-06" db="EMBL/GenBank/DDBJ databases">
        <authorList>
            <person name="Sun Q."/>
            <person name="Zhou Y."/>
        </authorList>
    </citation>
    <scope>NUCLEOTIDE SEQUENCE</scope>
    <source>
        <strain evidence="4">CGMCC 1.10859</strain>
    </source>
</reference>
<dbReference type="InterPro" id="IPR007730">
    <property type="entry name" value="SPOR-like_dom"/>
</dbReference>
<evidence type="ECO:0000313" key="5">
    <source>
        <dbReference type="EMBL" id="SDX16240.1"/>
    </source>
</evidence>
<dbReference type="EMBL" id="BNAB01000010">
    <property type="protein sequence ID" value="GHE02892.1"/>
    <property type="molecule type" value="Genomic_DNA"/>
</dbReference>
<dbReference type="Gene3D" id="3.30.70.1070">
    <property type="entry name" value="Sporulation related repeat"/>
    <property type="match status" value="1"/>
</dbReference>
<dbReference type="GO" id="GO:0042834">
    <property type="term" value="F:peptidoglycan binding"/>
    <property type="evidence" value="ECO:0007669"/>
    <property type="project" value="InterPro"/>
</dbReference>
<reference evidence="4" key="1">
    <citation type="journal article" date="2014" name="Int. J. Syst. Evol. Microbiol.">
        <title>Complete genome sequence of Corynebacterium casei LMG S-19264T (=DSM 44701T), isolated from a smear-ripened cheese.</title>
        <authorList>
            <consortium name="US DOE Joint Genome Institute (JGI-PGF)"/>
            <person name="Walter F."/>
            <person name="Albersmeier A."/>
            <person name="Kalinowski J."/>
            <person name="Ruckert C."/>
        </authorList>
    </citation>
    <scope>NUCLEOTIDE SEQUENCE</scope>
    <source>
        <strain evidence="4">CGMCC 1.10859</strain>
    </source>
</reference>
<dbReference type="RefSeq" id="WP_035845598.1">
    <property type="nucleotide sequence ID" value="NZ_BNAB01000010.1"/>
</dbReference>
<dbReference type="GO" id="GO:0051301">
    <property type="term" value="P:cell division"/>
    <property type="evidence" value="ECO:0007669"/>
    <property type="project" value="UniProtKB-KW"/>
</dbReference>
<feature type="compositionally biased region" description="Low complexity" evidence="1">
    <location>
        <begin position="209"/>
        <end position="233"/>
    </location>
</feature>
<name>A0AAN4USJ1_9RHOB</name>
<evidence type="ECO:0000313" key="6">
    <source>
        <dbReference type="Proteomes" id="UP000199541"/>
    </source>
</evidence>
<dbReference type="InterPro" id="IPR036680">
    <property type="entry name" value="SPOR-like_sf"/>
</dbReference>
<dbReference type="PROSITE" id="PS51257">
    <property type="entry name" value="PROKAR_LIPOPROTEIN"/>
    <property type="match status" value="1"/>
</dbReference>
<dbReference type="SUPFAM" id="SSF110997">
    <property type="entry name" value="Sporulation related repeat"/>
    <property type="match status" value="1"/>
</dbReference>
<protein>
    <submittedName>
        <fullName evidence="5">Cell division protein DedD (Protein involved in septation)</fullName>
    </submittedName>
    <submittedName>
        <fullName evidence="4">Sporulation protein</fullName>
    </submittedName>
</protein>
<feature type="domain" description="SPOR" evidence="3">
    <location>
        <begin position="248"/>
        <end position="327"/>
    </location>
</feature>
<keyword evidence="5" id="KW-0131">Cell cycle</keyword>
<keyword evidence="6" id="KW-1185">Reference proteome</keyword>
<comment type="caution">
    <text evidence="4">The sequence shown here is derived from an EMBL/GenBank/DDBJ whole genome shotgun (WGS) entry which is preliminary data.</text>
</comment>
<evidence type="ECO:0000256" key="2">
    <source>
        <dbReference type="SAM" id="SignalP"/>
    </source>
</evidence>
<dbReference type="EMBL" id="FNOB01000011">
    <property type="protein sequence ID" value="SDX16240.1"/>
    <property type="molecule type" value="Genomic_DNA"/>
</dbReference>
<keyword evidence="2" id="KW-0732">Signal</keyword>
<dbReference type="Proteomes" id="UP000199541">
    <property type="component" value="Unassembled WGS sequence"/>
</dbReference>
<dbReference type="PROSITE" id="PS51724">
    <property type="entry name" value="SPOR"/>
    <property type="match status" value="1"/>
</dbReference>
<feature type="chain" id="PRO_5042923832" evidence="2">
    <location>
        <begin position="21"/>
        <end position="327"/>
    </location>
</feature>
<feature type="signal peptide" evidence="2">
    <location>
        <begin position="1"/>
        <end position="20"/>
    </location>
</feature>
<dbReference type="Proteomes" id="UP000634647">
    <property type="component" value="Unassembled WGS sequence"/>
</dbReference>
<organism evidence="4 7">
    <name type="scientific">Allgaiera indica</name>
    <dbReference type="NCBI Taxonomy" id="765699"/>
    <lineage>
        <taxon>Bacteria</taxon>
        <taxon>Pseudomonadati</taxon>
        <taxon>Pseudomonadota</taxon>
        <taxon>Alphaproteobacteria</taxon>
        <taxon>Rhodobacterales</taxon>
        <taxon>Paracoccaceae</taxon>
        <taxon>Allgaiera</taxon>
    </lineage>
</organism>
<feature type="region of interest" description="Disordered" evidence="1">
    <location>
        <begin position="205"/>
        <end position="248"/>
    </location>
</feature>
<evidence type="ECO:0000313" key="7">
    <source>
        <dbReference type="Proteomes" id="UP000634647"/>
    </source>
</evidence>
<evidence type="ECO:0000256" key="1">
    <source>
        <dbReference type="SAM" id="MobiDB-lite"/>
    </source>
</evidence>
<accession>A0AAN4USJ1</accession>
<evidence type="ECO:0000259" key="3">
    <source>
        <dbReference type="PROSITE" id="PS51724"/>
    </source>
</evidence>
<reference evidence="5 6" key="2">
    <citation type="submission" date="2016-10" db="EMBL/GenBank/DDBJ databases">
        <authorList>
            <person name="Varghese N."/>
            <person name="Submissions S."/>
        </authorList>
    </citation>
    <scope>NUCLEOTIDE SEQUENCE [LARGE SCALE GENOMIC DNA]</scope>
    <source>
        <strain evidence="5 6">DSM 24802</strain>
    </source>
</reference>
<dbReference type="AlphaFoldDB" id="A0AAN4USJ1"/>
<evidence type="ECO:0000313" key="4">
    <source>
        <dbReference type="EMBL" id="GHE02892.1"/>
    </source>
</evidence>
<proteinExistence type="predicted"/>
<keyword evidence="5" id="KW-0132">Cell division</keyword>
<sequence length="327" mass="33708">MAVSKISALVLMTVAATALAGCQDGAQPFGFLKGTGGKAAAGKTATAATPERSVKLVDRDVEAPEIFHVTAKGLWDGRPSLGGVWAAYPGVQNPERVIIRNPKSGKFVIGALFRREDNNPGPKLQLSSDAATALGLYAGEPATVSVTALRREEAPVPAPDAKAPALAANEQITSKPLASEAAPAKPGSKPVAEVASKARAAIEKAQNRKAAAAPKMTASKTAAATTASAVTSARKPEARPKAAAKPAPASGARDYLQIGIFSVEANANRAANMVSKAGALVHIRTEKSHGKTFWRVVAGPATSATQRQALKDSVKKLGFNDAYYVTR</sequence>
<dbReference type="Pfam" id="PF05036">
    <property type="entry name" value="SPOR"/>
    <property type="match status" value="1"/>
</dbReference>
<gene>
    <name evidence="4" type="ORF">GCM10008024_24230</name>
    <name evidence="5" type="ORF">SAMN05444006_1112</name>
</gene>